<reference evidence="8" key="1">
    <citation type="submission" date="2021-11" db="EMBL/GenBank/DDBJ databases">
        <title>The complete genome of Massilia sp sp. G4R7.</title>
        <authorList>
            <person name="Liu L."/>
            <person name="Yue J."/>
            <person name="Yuan J."/>
            <person name="Yang F."/>
            <person name="Li L."/>
        </authorList>
    </citation>
    <scope>NUCLEOTIDE SEQUENCE</scope>
    <source>
        <strain evidence="8">G4R7</strain>
    </source>
</reference>
<dbReference type="Pfam" id="PF07196">
    <property type="entry name" value="Flagellin_IN"/>
    <property type="match status" value="1"/>
</dbReference>
<dbReference type="PANTHER" id="PTHR30288:SF0">
    <property type="entry name" value="FLAGELLAR HOOK-ASSOCIATED PROTEIN 2"/>
    <property type="match status" value="1"/>
</dbReference>
<evidence type="ECO:0000259" key="7">
    <source>
        <dbReference type="Pfam" id="PF07195"/>
    </source>
</evidence>
<gene>
    <name evidence="8" type="primary">fliD</name>
    <name evidence="8" type="ORF">LQ564_05120</name>
</gene>
<feature type="domain" description="Flagellar hook-associated protein 2 C-terminal" evidence="7">
    <location>
        <begin position="693"/>
        <end position="853"/>
    </location>
</feature>
<dbReference type="Pfam" id="PF02465">
    <property type="entry name" value="FliD_N"/>
    <property type="match status" value="1"/>
</dbReference>
<name>A0ABS8Q1T2_9BURK</name>
<keyword evidence="9" id="KW-1185">Reference proteome</keyword>
<proteinExistence type="inferred from homology"/>
<dbReference type="Gene3D" id="3.30.70.2120">
    <property type="match status" value="1"/>
</dbReference>
<keyword evidence="3" id="KW-0175">Coiled coil</keyword>
<evidence type="ECO:0000256" key="1">
    <source>
        <dbReference type="ARBA" id="ARBA00009764"/>
    </source>
</evidence>
<accession>A0ABS8Q1T2</accession>
<evidence type="ECO:0000256" key="4">
    <source>
        <dbReference type="ARBA" id="ARBA00023143"/>
    </source>
</evidence>
<evidence type="ECO:0000256" key="2">
    <source>
        <dbReference type="ARBA" id="ARBA00011255"/>
    </source>
</evidence>
<dbReference type="InterPro" id="IPR010810">
    <property type="entry name" value="Flagellin_hook_IN_motif"/>
</dbReference>
<feature type="domain" description="Flagellar hook-associated protein 2 C-terminal" evidence="7">
    <location>
        <begin position="439"/>
        <end position="593"/>
    </location>
</feature>
<feature type="domain" description="Flagellar hook-associated protein 2 N-terminal" evidence="6">
    <location>
        <begin position="1"/>
        <end position="85"/>
    </location>
</feature>
<keyword evidence="8" id="KW-0969">Cilium</keyword>
<keyword evidence="8" id="KW-0282">Flagellum</keyword>
<comment type="subcellular location">
    <subcellularLocation>
        <location evidence="5">Secreted</location>
    </subcellularLocation>
    <subcellularLocation>
        <location evidence="5">Bacterial flagellum</location>
    </subcellularLocation>
</comment>
<comment type="subunit">
    <text evidence="2 5">Homopentamer.</text>
</comment>
<comment type="caution">
    <text evidence="8">The sequence shown here is derived from an EMBL/GenBank/DDBJ whole genome shotgun (WGS) entry which is preliminary data.</text>
</comment>
<organism evidence="8 9">
    <name type="scientific">Massilia phyllostachyos</name>
    <dbReference type="NCBI Taxonomy" id="2898585"/>
    <lineage>
        <taxon>Bacteria</taxon>
        <taxon>Pseudomonadati</taxon>
        <taxon>Pseudomonadota</taxon>
        <taxon>Betaproteobacteria</taxon>
        <taxon>Burkholderiales</taxon>
        <taxon>Oxalobacteraceae</taxon>
        <taxon>Telluria group</taxon>
        <taxon>Massilia</taxon>
    </lineage>
</organism>
<dbReference type="Pfam" id="PF07195">
    <property type="entry name" value="FliD_C"/>
    <property type="match status" value="2"/>
</dbReference>
<evidence type="ECO:0000256" key="3">
    <source>
        <dbReference type="ARBA" id="ARBA00023054"/>
    </source>
</evidence>
<keyword evidence="8" id="KW-0966">Cell projection</keyword>
<dbReference type="InterPro" id="IPR003481">
    <property type="entry name" value="FliD_N"/>
</dbReference>
<protein>
    <recommendedName>
        <fullName evidence="5">Flagellar hook-associated protein 2</fullName>
        <shortName evidence="5">HAP2</shortName>
    </recommendedName>
    <alternativeName>
        <fullName evidence="5">Flagellar cap protein</fullName>
    </alternativeName>
</protein>
<dbReference type="Proteomes" id="UP001179361">
    <property type="component" value="Unassembled WGS sequence"/>
</dbReference>
<keyword evidence="5" id="KW-0964">Secreted</keyword>
<keyword evidence="4 5" id="KW-0975">Bacterial flagellum</keyword>
<dbReference type="PANTHER" id="PTHR30288">
    <property type="entry name" value="FLAGELLAR CAP/ASSEMBLY PROTEIN FLID"/>
    <property type="match status" value="1"/>
</dbReference>
<dbReference type="InterPro" id="IPR010809">
    <property type="entry name" value="FliD_C"/>
</dbReference>
<comment type="function">
    <text evidence="5">Required for morphogenesis and for the elongation of the flagellar filament by facilitating polymerization of the flagellin monomers at the tip of growing filament. Forms a capping structure, which prevents flagellin subunits (transported through the central channel of the flagellum) from leaking out without polymerization at the distal end.</text>
</comment>
<evidence type="ECO:0000313" key="8">
    <source>
        <dbReference type="EMBL" id="MCD2515691.1"/>
    </source>
</evidence>
<dbReference type="InterPro" id="IPR040026">
    <property type="entry name" value="FliD"/>
</dbReference>
<evidence type="ECO:0000256" key="5">
    <source>
        <dbReference type="RuleBase" id="RU362066"/>
    </source>
</evidence>
<evidence type="ECO:0000259" key="6">
    <source>
        <dbReference type="Pfam" id="PF02465"/>
    </source>
</evidence>
<dbReference type="EMBL" id="JAJNOC010000001">
    <property type="protein sequence ID" value="MCD2515691.1"/>
    <property type="molecule type" value="Genomic_DNA"/>
</dbReference>
<comment type="similarity">
    <text evidence="1 5">Belongs to the FliD family.</text>
</comment>
<evidence type="ECO:0000313" key="9">
    <source>
        <dbReference type="Proteomes" id="UP001179361"/>
    </source>
</evidence>
<sequence>MAAESAPLAKYDTRTAAFQSKLDALSKLSSAVSSFQGSLSSLTSAATFKAVSASVSNPDILKGSATSEAAPGTYKISVSQLAQSQTLNSAGHASMTSSIGSGAKTTLTFQFGTTSGGRYGVDASALSAAVASTGIANGSLTINGTAITTSNTTRSAQALAAAINAETEDTGVTAVAQQTATSATMFGGAGAASFGAVTTAAGASYSLSVGGVRIAAQEGGIAAGAAGSVSAASIDDALSGNNATTQALSAAGITFTGSAANGDLQFFSAEGANITVSESVEGAVTGGLNNSGTANNGMTTTVTAGVSLSSSSGNAISVGGSKPALAGLTAGSNGSYIGAGFAQDGDKASGVVTLEAGDQSLQGIRDAINKANIGVQASIVSDGSAEPYRLVLTSTKTGEKSSMKISVSGEAGVDADPALQALLGYDPAGAQGLKQTSAAQSAKLDVNGVAVTSDTNNVSGAIQGVTLDVSQTGKSNVTIAKDTNAVKNSVDAFVKAYNTLNSTMKSLTAYDATTKKGGPLVGDSTVRSVQTQLRGLLGTAVGDGKLTTLSQVGITFQKDGSLAVDSSKLNKAMTENFSEISGLFAAVGKASDANIKFNNSTAKTQPGSYAVNITEMASKGNVTSKDALAATTTIAPNTSWLVTLNQTDPESAKRTATVKLNAGTYTPDQLASMIRAAINGTSNFMENGDTVETKLEDGKLSLSSTKWGSASNLTIENIAGGSTVEEVFGAEPKFNKGKDVAGTIGGAPATGNGQTLTAAAGSKAEGLKIDVTDGAAGERGTISFTQGYAYQLNNLATSFMGKEGLITNKADGLNVSIKAVDKERVRFTERLEQTEKRYRAQFTALDSMLASMQRTQSYLTQQLAAIAANS</sequence>